<dbReference type="InterPro" id="IPR013320">
    <property type="entry name" value="ConA-like_dom_sf"/>
</dbReference>
<dbReference type="InterPro" id="IPR013783">
    <property type="entry name" value="Ig-like_fold"/>
</dbReference>
<feature type="signal peptide" evidence="1">
    <location>
        <begin position="1"/>
        <end position="32"/>
    </location>
</feature>
<evidence type="ECO:0000313" key="4">
    <source>
        <dbReference type="Proteomes" id="UP000583387"/>
    </source>
</evidence>
<feature type="chain" id="PRO_5030760228" description="Alginate lyase 2 domain-containing protein" evidence="1">
    <location>
        <begin position="33"/>
        <end position="359"/>
    </location>
</feature>
<feature type="domain" description="Alginate lyase 2" evidence="2">
    <location>
        <begin position="44"/>
        <end position="269"/>
    </location>
</feature>
<proteinExistence type="predicted"/>
<reference evidence="3 4" key="1">
    <citation type="submission" date="2020-08" db="EMBL/GenBank/DDBJ databases">
        <authorList>
            <person name="Criscuolo A."/>
        </authorList>
    </citation>
    <scope>NUCLEOTIDE SEQUENCE [LARGE SCALE GENOMIC DNA]</scope>
    <source>
        <strain evidence="3">CIP111764</strain>
    </source>
</reference>
<dbReference type="EMBL" id="CAJFCI010000081">
    <property type="protein sequence ID" value="CAD5110193.1"/>
    <property type="molecule type" value="Genomic_DNA"/>
</dbReference>
<name>A0A7U7ES81_9GAMM</name>
<dbReference type="AlphaFoldDB" id="A0A7U7ES81"/>
<dbReference type="InterPro" id="IPR014895">
    <property type="entry name" value="Alginate_lyase_2"/>
</dbReference>
<evidence type="ECO:0000313" key="3">
    <source>
        <dbReference type="EMBL" id="CAD5110193.1"/>
    </source>
</evidence>
<organism evidence="3 4">
    <name type="scientific">Zestomonas carbonaria</name>
    <dbReference type="NCBI Taxonomy" id="2762745"/>
    <lineage>
        <taxon>Bacteria</taxon>
        <taxon>Pseudomonadati</taxon>
        <taxon>Pseudomonadota</taxon>
        <taxon>Gammaproteobacteria</taxon>
        <taxon>Pseudomonadales</taxon>
        <taxon>Pseudomonadaceae</taxon>
        <taxon>Zestomonas</taxon>
    </lineage>
</organism>
<keyword evidence="4" id="KW-1185">Reference proteome</keyword>
<protein>
    <recommendedName>
        <fullName evidence="2">Alginate lyase 2 domain-containing protein</fullName>
    </recommendedName>
</protein>
<dbReference type="Gene3D" id="2.60.40.10">
    <property type="entry name" value="Immunoglobulins"/>
    <property type="match status" value="1"/>
</dbReference>
<accession>A0A7U7ES81</accession>
<sequence>MSKKPSRATSMRPTLRFALLLCIALPFQATQAALDPDLPPGGNFDLDNWNITVPAAAPDGPADRPLTVYPPDLSGPFGYSSPWFYSSDDGAMTFWAPVDGLAGGGSPKPRSELREMIDPGNPRVNWDSHGTSILEAQVRVAQVPSDGVVIIGQVHGFDSPPLVLLYYLYDFATQTGQVMVKLQGLPVHSQPFTHHTLASDIRLGQSFVYQIRVIDGIAAAQANNGPSAEMVIDPAWDRETFYFKAGAYLYSHQGNGGALVRFYRLAASHARNDLRIASKATLPSAHASQPYQTLLQAAGGTGGGTWTLVSGRPPAGLVLGPDGAISGTPVESGSHGFMARVRDADGNHIAKSFSIQVSP</sequence>
<dbReference type="Proteomes" id="UP000583387">
    <property type="component" value="Unassembled WGS sequence"/>
</dbReference>
<evidence type="ECO:0000259" key="2">
    <source>
        <dbReference type="Pfam" id="PF08787"/>
    </source>
</evidence>
<dbReference type="SUPFAM" id="SSF49899">
    <property type="entry name" value="Concanavalin A-like lectins/glucanases"/>
    <property type="match status" value="1"/>
</dbReference>
<dbReference type="Pfam" id="PF08787">
    <property type="entry name" value="Alginate_lyase2"/>
    <property type="match status" value="1"/>
</dbReference>
<evidence type="ECO:0000256" key="1">
    <source>
        <dbReference type="SAM" id="SignalP"/>
    </source>
</evidence>
<keyword evidence="1" id="KW-0732">Signal</keyword>
<dbReference type="Pfam" id="PF05345">
    <property type="entry name" value="He_PIG"/>
    <property type="match status" value="1"/>
</dbReference>
<dbReference type="Gene3D" id="2.60.120.200">
    <property type="match status" value="1"/>
</dbReference>
<comment type="caution">
    <text evidence="3">The sequence shown here is derived from an EMBL/GenBank/DDBJ whole genome shotgun (WGS) entry which is preliminary data.</text>
</comment>
<gene>
    <name evidence="3" type="ORF">PSEWESI4_04511</name>
</gene>